<proteinExistence type="predicted"/>
<dbReference type="InterPro" id="IPR045646">
    <property type="entry name" value="DUF6402"/>
</dbReference>
<reference evidence="1 2" key="1">
    <citation type="journal article" date="2020" name="G3 (Bethesda)">
        <title>CeMbio - The Caenorhabditis elegans Microbiome Resource.</title>
        <authorList>
            <person name="Dirksen P."/>
            <person name="Assie A."/>
            <person name="Zimmermann J."/>
            <person name="Zhang F."/>
            <person name="Tietje A.M."/>
            <person name="Marsh S.A."/>
            <person name="Felix M.A."/>
            <person name="Shapira M."/>
            <person name="Kaleta C."/>
            <person name="Schulenburg H."/>
            <person name="Samuel B."/>
        </authorList>
    </citation>
    <scope>NUCLEOTIDE SEQUENCE [LARGE SCALE GENOMIC DNA]</scope>
    <source>
        <strain evidence="1 2">BIGb0172</strain>
    </source>
</reference>
<dbReference type="Proteomes" id="UP000515240">
    <property type="component" value="Chromosome"/>
</dbReference>
<dbReference type="RefSeq" id="WP_182323937.1">
    <property type="nucleotide sequence ID" value="NZ_CP058554.1"/>
</dbReference>
<dbReference type="EMBL" id="CP058554">
    <property type="protein sequence ID" value="QMV74356.1"/>
    <property type="molecule type" value="Genomic_DNA"/>
</dbReference>
<name>A0A7G5EK31_9BURK</name>
<accession>A0A7G5EK31</accession>
<organism evidence="1 2">
    <name type="scientific">Comamonas piscis</name>
    <dbReference type="NCBI Taxonomy" id="1562974"/>
    <lineage>
        <taxon>Bacteria</taxon>
        <taxon>Pseudomonadati</taxon>
        <taxon>Pseudomonadota</taxon>
        <taxon>Betaproteobacteria</taxon>
        <taxon>Burkholderiales</taxon>
        <taxon>Comamonadaceae</taxon>
        <taxon>Comamonas</taxon>
    </lineage>
</organism>
<evidence type="ECO:0000313" key="1">
    <source>
        <dbReference type="EMBL" id="QMV74356.1"/>
    </source>
</evidence>
<dbReference type="AlphaFoldDB" id="A0A7G5EK31"/>
<dbReference type="KEGG" id="cpis:HS961_16790"/>
<keyword evidence="2" id="KW-1185">Reference proteome</keyword>
<sequence length="317" mass="35328">MTYFREFQSLVDSSEFIHPNAPGAHGVAGYCRVPGPLGMHNFSNVAEKFGALREIAHPLSPSMMNGGVDDINRIAESLAYGPEDIPSTMRKKGWHQGANLMEFRLNGAAKVMTEAAADGSISADEYGAYSTGIVTMDWVESFPRAINAINQLKTILNTPKARDAIKKRILANFANVVISEKTNLVIDNSHLDIKSLHFKWQFQRYRQGSIFETPDALAAALGRFNVMAAIRKAVVADGFIYISEVEIYIRDVFDFSGFQWLACWTESEVYRLGVAPFCSMFTNGSLRDYRIKSGRGMDFLVFSDSRVDQVDISFSML</sequence>
<gene>
    <name evidence="1" type="ORF">HS961_16790</name>
</gene>
<evidence type="ECO:0000313" key="2">
    <source>
        <dbReference type="Proteomes" id="UP000515240"/>
    </source>
</evidence>
<dbReference type="Pfam" id="PF19940">
    <property type="entry name" value="DUF6402"/>
    <property type="match status" value="1"/>
</dbReference>
<protein>
    <submittedName>
        <fullName evidence="1">Uncharacterized protein</fullName>
    </submittedName>
</protein>